<dbReference type="GeneID" id="301088922"/>
<proteinExistence type="predicted"/>
<accession>S5ZJH5</accession>
<dbReference type="CDD" id="cd08702">
    <property type="entry name" value="Arna_FMT_C"/>
    <property type="match status" value="1"/>
</dbReference>
<protein>
    <submittedName>
        <fullName evidence="3">Methionyl-tRNA formyltransferase</fullName>
        <ecNumber evidence="3">2.1.2.9</ecNumber>
    </submittedName>
</protein>
<dbReference type="Proteomes" id="UP000015620">
    <property type="component" value="Chromosome"/>
</dbReference>
<dbReference type="InterPro" id="IPR002376">
    <property type="entry name" value="Formyl_transf_N"/>
</dbReference>
<dbReference type="OrthoDB" id="9802815at2"/>
<dbReference type="PATRIC" id="fig|1291379.3.peg.192"/>
<dbReference type="Gene3D" id="3.40.50.12230">
    <property type="match status" value="1"/>
</dbReference>
<dbReference type="HOGENOM" id="CLU_033347_2_3_12"/>
<dbReference type="InterPro" id="IPR036477">
    <property type="entry name" value="Formyl_transf_N_sf"/>
</dbReference>
<dbReference type="STRING" id="1291379.TPE_0196"/>
<evidence type="ECO:0000313" key="3">
    <source>
        <dbReference type="EMBL" id="AGT42692.1"/>
    </source>
</evidence>
<dbReference type="EC" id="2.1.2.9" evidence="3"/>
<feature type="domain" description="Formyl transferase N-terminal" evidence="1">
    <location>
        <begin position="1"/>
        <end position="168"/>
    </location>
</feature>
<dbReference type="Pfam" id="PF02911">
    <property type="entry name" value="Formyl_trans_C"/>
    <property type="match status" value="1"/>
</dbReference>
<dbReference type="PANTHER" id="PTHR11138">
    <property type="entry name" value="METHIONYL-TRNA FORMYLTRANSFERASE"/>
    <property type="match status" value="1"/>
</dbReference>
<dbReference type="PANTHER" id="PTHR11138:SF5">
    <property type="entry name" value="METHIONYL-TRNA FORMYLTRANSFERASE, MITOCHONDRIAL"/>
    <property type="match status" value="1"/>
</dbReference>
<feature type="domain" description="Formyl transferase C-terminal" evidence="2">
    <location>
        <begin position="206"/>
        <end position="287"/>
    </location>
</feature>
<dbReference type="Pfam" id="PF00551">
    <property type="entry name" value="Formyl_trans_N"/>
    <property type="match status" value="1"/>
</dbReference>
<keyword evidence="3" id="KW-0808">Transferase</keyword>
<dbReference type="InterPro" id="IPR005793">
    <property type="entry name" value="Formyl_trans_C"/>
</dbReference>
<gene>
    <name evidence="3" type="ORF">TPE_0196</name>
</gene>
<evidence type="ECO:0000259" key="2">
    <source>
        <dbReference type="Pfam" id="PF02911"/>
    </source>
</evidence>
<dbReference type="EMBL" id="CP004120">
    <property type="protein sequence ID" value="AGT42692.1"/>
    <property type="molecule type" value="Genomic_DNA"/>
</dbReference>
<dbReference type="GO" id="GO:0005829">
    <property type="term" value="C:cytosol"/>
    <property type="evidence" value="ECO:0007669"/>
    <property type="project" value="TreeGrafter"/>
</dbReference>
<name>S5ZJH5_9SPIR</name>
<reference evidence="3 4" key="1">
    <citation type="journal article" date="2013" name="PLoS ONE">
        <title>Genome-Wide Relatedness of Treponema pedis, from Gingiva and Necrotic Skin Lesions of Pigs, with the Human Oral Pathogen Treponema denticola.</title>
        <authorList>
            <person name="Svartstrom O."/>
            <person name="Mushtaq M."/>
            <person name="Pringle M."/>
            <person name="Segerman B."/>
        </authorList>
    </citation>
    <scope>NUCLEOTIDE SEQUENCE [LARGE SCALE GENOMIC DNA]</scope>
    <source>
        <strain evidence="3">T A4</strain>
    </source>
</reference>
<dbReference type="KEGG" id="tped:TPE_0196"/>
<dbReference type="RefSeq" id="WP_020963992.1">
    <property type="nucleotide sequence ID" value="NC_022097.1"/>
</dbReference>
<dbReference type="SUPFAM" id="SSF50486">
    <property type="entry name" value="FMT C-terminal domain-like"/>
    <property type="match status" value="1"/>
</dbReference>
<dbReference type="SUPFAM" id="SSF53328">
    <property type="entry name" value="Formyltransferase"/>
    <property type="match status" value="1"/>
</dbReference>
<dbReference type="AlphaFoldDB" id="S5ZJH5"/>
<evidence type="ECO:0000313" key="4">
    <source>
        <dbReference type="Proteomes" id="UP000015620"/>
    </source>
</evidence>
<evidence type="ECO:0000259" key="1">
    <source>
        <dbReference type="Pfam" id="PF00551"/>
    </source>
</evidence>
<dbReference type="CDD" id="cd08651">
    <property type="entry name" value="FMT_core_like_4"/>
    <property type="match status" value="1"/>
</dbReference>
<dbReference type="GO" id="GO:0004479">
    <property type="term" value="F:methionyl-tRNA formyltransferase activity"/>
    <property type="evidence" value="ECO:0007669"/>
    <property type="project" value="UniProtKB-EC"/>
</dbReference>
<sequence length="297" mass="33438">MKVLVIGTVLFSLRVLNKLIDLNTDIIGVCTKEDSHYNSDFADLTPLCIEKKIPCFLIQSINSQDCIDWIKNLQPDVILCIGLSQLIGKEILSIPPLGVIGYHPTLLPKNRGRHPIIWALALGLPETGSTFFFMDEGADSGDILSQKVITIDYTDDANTLYTKLEDCALEQIEKFLPQLSDGSYKHVIIKQKEAESNTWRKRGILDGVVDFRMSSFAVYNLVRALTHPYVGAHILYKDSIVKIWRVEEVDLEGEFSNIEPGKILFVAPDKIMVKTYDGAVNILQHEFKILPKVGEYL</sequence>
<dbReference type="InterPro" id="IPR011034">
    <property type="entry name" value="Formyl_transferase-like_C_sf"/>
</dbReference>
<keyword evidence="4" id="KW-1185">Reference proteome</keyword>
<organism evidence="3 4">
    <name type="scientific">Treponema pedis str. T A4</name>
    <dbReference type="NCBI Taxonomy" id="1291379"/>
    <lineage>
        <taxon>Bacteria</taxon>
        <taxon>Pseudomonadati</taxon>
        <taxon>Spirochaetota</taxon>
        <taxon>Spirochaetia</taxon>
        <taxon>Spirochaetales</taxon>
        <taxon>Treponemataceae</taxon>
        <taxon>Treponema</taxon>
    </lineage>
</organism>